<organism evidence="1">
    <name type="scientific">Anguilla anguilla</name>
    <name type="common">European freshwater eel</name>
    <name type="synonym">Muraena anguilla</name>
    <dbReference type="NCBI Taxonomy" id="7936"/>
    <lineage>
        <taxon>Eukaryota</taxon>
        <taxon>Metazoa</taxon>
        <taxon>Chordata</taxon>
        <taxon>Craniata</taxon>
        <taxon>Vertebrata</taxon>
        <taxon>Euteleostomi</taxon>
        <taxon>Actinopterygii</taxon>
        <taxon>Neopterygii</taxon>
        <taxon>Teleostei</taxon>
        <taxon>Anguilliformes</taxon>
        <taxon>Anguillidae</taxon>
        <taxon>Anguilla</taxon>
    </lineage>
</organism>
<proteinExistence type="predicted"/>
<name>A0A0E9TI54_ANGAN</name>
<dbReference type="AlphaFoldDB" id="A0A0E9TI54"/>
<reference evidence="1" key="1">
    <citation type="submission" date="2014-11" db="EMBL/GenBank/DDBJ databases">
        <authorList>
            <person name="Amaro Gonzalez C."/>
        </authorList>
    </citation>
    <scope>NUCLEOTIDE SEQUENCE</scope>
</reference>
<accession>A0A0E9TI54</accession>
<reference evidence="1" key="2">
    <citation type="journal article" date="2015" name="Fish Shellfish Immunol.">
        <title>Early steps in the European eel (Anguilla anguilla)-Vibrio vulnificus interaction in the gills: Role of the RtxA13 toxin.</title>
        <authorList>
            <person name="Callol A."/>
            <person name="Pajuelo D."/>
            <person name="Ebbesson L."/>
            <person name="Teles M."/>
            <person name="MacKenzie S."/>
            <person name="Amaro C."/>
        </authorList>
    </citation>
    <scope>NUCLEOTIDE SEQUENCE</scope>
</reference>
<protein>
    <submittedName>
        <fullName evidence="1">Uncharacterized protein</fullName>
    </submittedName>
</protein>
<dbReference type="EMBL" id="GBXM01056184">
    <property type="protein sequence ID" value="JAH52393.1"/>
    <property type="molecule type" value="Transcribed_RNA"/>
</dbReference>
<sequence>MQFEHALFITTFCSIRKGEKSSFFTSRTCYCCYCRACYFN</sequence>
<evidence type="ECO:0000313" key="1">
    <source>
        <dbReference type="EMBL" id="JAH52393.1"/>
    </source>
</evidence>